<dbReference type="Pfam" id="PF13505">
    <property type="entry name" value="OMP_b-brl"/>
    <property type="match status" value="1"/>
</dbReference>
<dbReference type="SUPFAM" id="SSF56925">
    <property type="entry name" value="OMPA-like"/>
    <property type="match status" value="1"/>
</dbReference>
<evidence type="ECO:0000256" key="1">
    <source>
        <dbReference type="ARBA" id="ARBA00022729"/>
    </source>
</evidence>
<evidence type="ECO:0000259" key="3">
    <source>
        <dbReference type="Pfam" id="PF13505"/>
    </source>
</evidence>
<proteinExistence type="predicted"/>
<dbReference type="InterPro" id="IPR027385">
    <property type="entry name" value="Beta-barrel_OMP"/>
</dbReference>
<accession>A0ABW5YIA8</accession>
<feature type="signal peptide" evidence="2">
    <location>
        <begin position="1"/>
        <end position="19"/>
    </location>
</feature>
<feature type="domain" description="Outer membrane protein beta-barrel" evidence="3">
    <location>
        <begin position="46"/>
        <end position="188"/>
    </location>
</feature>
<evidence type="ECO:0000256" key="2">
    <source>
        <dbReference type="SAM" id="SignalP"/>
    </source>
</evidence>
<name>A0ABW5YIA8_9FLAO</name>
<evidence type="ECO:0000313" key="4">
    <source>
        <dbReference type="EMBL" id="MFD2890831.1"/>
    </source>
</evidence>
<dbReference type="RefSeq" id="WP_379810339.1">
    <property type="nucleotide sequence ID" value="NZ_JBHUPC010000010.1"/>
</dbReference>
<gene>
    <name evidence="4" type="ORF">ACFS5J_02255</name>
</gene>
<protein>
    <submittedName>
        <fullName evidence="4">Outer membrane protein</fullName>
    </submittedName>
</protein>
<dbReference type="InterPro" id="IPR011250">
    <property type="entry name" value="OMP/PagP_B-barrel"/>
</dbReference>
<keyword evidence="1 2" id="KW-0732">Signal</keyword>
<organism evidence="4 5">
    <name type="scientific">Flavobacterium chuncheonense</name>
    <dbReference type="NCBI Taxonomy" id="2026653"/>
    <lineage>
        <taxon>Bacteria</taxon>
        <taxon>Pseudomonadati</taxon>
        <taxon>Bacteroidota</taxon>
        <taxon>Flavobacteriia</taxon>
        <taxon>Flavobacteriales</taxon>
        <taxon>Flavobacteriaceae</taxon>
        <taxon>Flavobacterium</taxon>
    </lineage>
</organism>
<feature type="chain" id="PRO_5045733712" evidence="2">
    <location>
        <begin position="20"/>
        <end position="207"/>
    </location>
</feature>
<evidence type="ECO:0000313" key="5">
    <source>
        <dbReference type="Proteomes" id="UP001597534"/>
    </source>
</evidence>
<reference evidence="5" key="1">
    <citation type="journal article" date="2019" name="Int. J. Syst. Evol. Microbiol.">
        <title>The Global Catalogue of Microorganisms (GCM) 10K type strain sequencing project: providing services to taxonomists for standard genome sequencing and annotation.</title>
        <authorList>
            <consortium name="The Broad Institute Genomics Platform"/>
            <consortium name="The Broad Institute Genome Sequencing Center for Infectious Disease"/>
            <person name="Wu L."/>
            <person name="Ma J."/>
        </authorList>
    </citation>
    <scope>NUCLEOTIDE SEQUENCE [LARGE SCALE GENOMIC DNA]</scope>
    <source>
        <strain evidence="5">KCTC 22671</strain>
    </source>
</reference>
<comment type="caution">
    <text evidence="4">The sequence shown here is derived from an EMBL/GenBank/DDBJ whole genome shotgun (WGS) entry which is preliminary data.</text>
</comment>
<dbReference type="Gene3D" id="2.40.160.20">
    <property type="match status" value="1"/>
</dbReference>
<dbReference type="EMBL" id="JBHUPC010000010">
    <property type="protein sequence ID" value="MFD2890831.1"/>
    <property type="molecule type" value="Genomic_DNA"/>
</dbReference>
<keyword evidence="5" id="KW-1185">Reference proteome</keyword>
<sequence>MRKIILSVGAILAFGFANAQDMGAVKEEMDTAKGMDFEKGNMFIEGGIKITTGDTSNDYFAINPKFGYFVNNKLAVGADLDFSSDKSYINDDKTSTFGVGLFARYYFLSLAQSRLKAYGEAGVGYSHQKFDPNVGDSDTTNGIKANIDLGLNYFFTENWAATFTLANILSYNNANPENGGSTNDFELNINLFENIFATPQFGLLYKF</sequence>
<dbReference type="Proteomes" id="UP001597534">
    <property type="component" value="Unassembled WGS sequence"/>
</dbReference>